<sequence length="88" mass="9839">MQLILRRTTLIHVWNVYDLTPKQVSTEDGAYAAGPLSGDAQSQLRSVKKEEKSRRTNKQAGPLSGDAQSQLRSVKKEEKSRRTSKQGL</sequence>
<reference evidence="4" key="1">
    <citation type="submission" date="2016-06" db="UniProtKB">
        <authorList>
            <consortium name="WormBaseParasite"/>
        </authorList>
    </citation>
    <scope>IDENTIFICATION</scope>
</reference>
<reference evidence="2 3" key="2">
    <citation type="submission" date="2018-11" db="EMBL/GenBank/DDBJ databases">
        <authorList>
            <consortium name="Pathogen Informatics"/>
        </authorList>
    </citation>
    <scope>NUCLEOTIDE SEQUENCE [LARGE SCALE GENOMIC DNA]</scope>
</reference>
<accession>A0A183F0P3</accession>
<name>A0A183F0P3_9BILA</name>
<organism evidence="4">
    <name type="scientific">Gongylonema pulchrum</name>
    <dbReference type="NCBI Taxonomy" id="637853"/>
    <lineage>
        <taxon>Eukaryota</taxon>
        <taxon>Metazoa</taxon>
        <taxon>Ecdysozoa</taxon>
        <taxon>Nematoda</taxon>
        <taxon>Chromadorea</taxon>
        <taxon>Rhabditida</taxon>
        <taxon>Spirurina</taxon>
        <taxon>Spiruromorpha</taxon>
        <taxon>Spiruroidea</taxon>
        <taxon>Gongylonematidae</taxon>
        <taxon>Gongylonema</taxon>
    </lineage>
</organism>
<evidence type="ECO:0000313" key="2">
    <source>
        <dbReference type="EMBL" id="VDN49469.1"/>
    </source>
</evidence>
<protein>
    <submittedName>
        <fullName evidence="2 4">Uncharacterized protein</fullName>
    </submittedName>
</protein>
<dbReference type="Proteomes" id="UP000271098">
    <property type="component" value="Unassembled WGS sequence"/>
</dbReference>
<evidence type="ECO:0000313" key="4">
    <source>
        <dbReference type="WBParaSite" id="GPUH_0002681401-mRNA-1"/>
    </source>
</evidence>
<feature type="region of interest" description="Disordered" evidence="1">
    <location>
        <begin position="28"/>
        <end position="88"/>
    </location>
</feature>
<dbReference type="AlphaFoldDB" id="A0A183F0P3"/>
<evidence type="ECO:0000256" key="1">
    <source>
        <dbReference type="SAM" id="MobiDB-lite"/>
    </source>
</evidence>
<proteinExistence type="predicted"/>
<dbReference type="WBParaSite" id="GPUH_0002681401-mRNA-1">
    <property type="protein sequence ID" value="GPUH_0002681401-mRNA-1"/>
    <property type="gene ID" value="GPUH_0002681401"/>
</dbReference>
<dbReference type="EMBL" id="UYRT01114086">
    <property type="protein sequence ID" value="VDN49469.1"/>
    <property type="molecule type" value="Genomic_DNA"/>
</dbReference>
<gene>
    <name evidence="2" type="ORF">GPUH_LOCUS26783</name>
</gene>
<keyword evidence="3" id="KW-1185">Reference proteome</keyword>
<evidence type="ECO:0000313" key="3">
    <source>
        <dbReference type="Proteomes" id="UP000271098"/>
    </source>
</evidence>